<gene>
    <name evidence="5" type="ORF">SLS62_004598</name>
</gene>
<name>A0AAN9UT38_9PEZI</name>
<feature type="domain" description="NADP-dependent oxidoreductase" evidence="4">
    <location>
        <begin position="34"/>
        <end position="352"/>
    </location>
</feature>
<comment type="similarity">
    <text evidence="1">Belongs to the aldo/keto reductase family.</text>
</comment>
<dbReference type="PANTHER" id="PTHR43364:SF9">
    <property type="entry name" value="OXIDOREDUCTASE"/>
    <property type="match status" value="1"/>
</dbReference>
<dbReference type="InterPro" id="IPR023210">
    <property type="entry name" value="NADP_OxRdtase_dom"/>
</dbReference>
<protein>
    <recommendedName>
        <fullName evidence="4">NADP-dependent oxidoreductase domain-containing protein</fullName>
    </recommendedName>
</protein>
<accession>A0AAN9UT38</accession>
<dbReference type="Pfam" id="PF00248">
    <property type="entry name" value="Aldo_ket_red"/>
    <property type="match status" value="1"/>
</dbReference>
<dbReference type="InterPro" id="IPR050523">
    <property type="entry name" value="AKR_Detox_Biosynth"/>
</dbReference>
<dbReference type="SUPFAM" id="SSF51430">
    <property type="entry name" value="NAD(P)-linked oxidoreductase"/>
    <property type="match status" value="1"/>
</dbReference>
<sequence length="360" mass="40771">MAASLPPSLKESVENTKVNYRQLGKSGLRISVPIFGCMSFGDPKAQSWALAEDEALPLLKAAYDKGLNTWDTANTYSQGASEVIVGKAIRKYSIPREKVVIMTKCFWGVGETPDVRHFFNRDAVAQSKDYVNQYGLSRTAIFNMVNASLKRLDTDYIDLLQIHRFDYDTPIEETMKALHDLVEQGKVRYIGASSMWAVNFARMQFVAEKNGWTKFVSMQNHYNLLYREEEREMNRFCNDTGVGLIPWAPLCRGHLARPPQDFGSTQRSKEEKELYKGSHGTVEPDLTIIKRVQEIAEKKGWKMSHVALAWINQRVTSPIIGFSSVARIDEAIGARGKVLTDEEEKYLEELYEAKAVSGHT</sequence>
<evidence type="ECO:0000256" key="3">
    <source>
        <dbReference type="ARBA" id="ARBA00023002"/>
    </source>
</evidence>
<dbReference type="AlphaFoldDB" id="A0AAN9UT38"/>
<proteinExistence type="inferred from homology"/>
<keyword evidence="2" id="KW-0521">NADP</keyword>
<keyword evidence="6" id="KW-1185">Reference proteome</keyword>
<dbReference type="PANTHER" id="PTHR43364">
    <property type="entry name" value="NADH-SPECIFIC METHYLGLYOXAL REDUCTASE-RELATED"/>
    <property type="match status" value="1"/>
</dbReference>
<dbReference type="InterPro" id="IPR036812">
    <property type="entry name" value="NAD(P)_OxRdtase_dom_sf"/>
</dbReference>
<dbReference type="FunFam" id="3.20.20.100:FF:000004">
    <property type="entry name" value="Oxidoreductase, aldo/keto reductase"/>
    <property type="match status" value="1"/>
</dbReference>
<organism evidence="5 6">
    <name type="scientific">Diatrype stigma</name>
    <dbReference type="NCBI Taxonomy" id="117547"/>
    <lineage>
        <taxon>Eukaryota</taxon>
        <taxon>Fungi</taxon>
        <taxon>Dikarya</taxon>
        <taxon>Ascomycota</taxon>
        <taxon>Pezizomycotina</taxon>
        <taxon>Sordariomycetes</taxon>
        <taxon>Xylariomycetidae</taxon>
        <taxon>Xylariales</taxon>
        <taxon>Diatrypaceae</taxon>
        <taxon>Diatrype</taxon>
    </lineage>
</organism>
<keyword evidence="3" id="KW-0560">Oxidoreductase</keyword>
<dbReference type="CDD" id="cd19079">
    <property type="entry name" value="AKR_EcYajO-like"/>
    <property type="match status" value="1"/>
</dbReference>
<dbReference type="Gene3D" id="3.20.20.100">
    <property type="entry name" value="NADP-dependent oxidoreductase domain"/>
    <property type="match status" value="1"/>
</dbReference>
<evidence type="ECO:0000259" key="4">
    <source>
        <dbReference type="Pfam" id="PF00248"/>
    </source>
</evidence>
<evidence type="ECO:0000313" key="6">
    <source>
        <dbReference type="Proteomes" id="UP001320420"/>
    </source>
</evidence>
<dbReference type="Proteomes" id="UP001320420">
    <property type="component" value="Unassembled WGS sequence"/>
</dbReference>
<reference evidence="5 6" key="1">
    <citation type="submission" date="2024-02" db="EMBL/GenBank/DDBJ databases">
        <title>De novo assembly and annotation of 12 fungi associated with fruit tree decline syndrome in Ontario, Canada.</title>
        <authorList>
            <person name="Sulman M."/>
            <person name="Ellouze W."/>
            <person name="Ilyukhin E."/>
        </authorList>
    </citation>
    <scope>NUCLEOTIDE SEQUENCE [LARGE SCALE GENOMIC DNA]</scope>
    <source>
        <strain evidence="5 6">M11/M66-122</strain>
    </source>
</reference>
<evidence type="ECO:0000256" key="2">
    <source>
        <dbReference type="ARBA" id="ARBA00022857"/>
    </source>
</evidence>
<dbReference type="GO" id="GO:0005829">
    <property type="term" value="C:cytosol"/>
    <property type="evidence" value="ECO:0007669"/>
    <property type="project" value="UniProtKB-ARBA"/>
</dbReference>
<evidence type="ECO:0000313" key="5">
    <source>
        <dbReference type="EMBL" id="KAK7753523.1"/>
    </source>
</evidence>
<dbReference type="EMBL" id="JAKJXP020000028">
    <property type="protein sequence ID" value="KAK7753523.1"/>
    <property type="molecule type" value="Genomic_DNA"/>
</dbReference>
<evidence type="ECO:0000256" key="1">
    <source>
        <dbReference type="ARBA" id="ARBA00007905"/>
    </source>
</evidence>
<comment type="caution">
    <text evidence="5">The sequence shown here is derived from an EMBL/GenBank/DDBJ whole genome shotgun (WGS) entry which is preliminary data.</text>
</comment>
<dbReference type="GO" id="GO:0016491">
    <property type="term" value="F:oxidoreductase activity"/>
    <property type="evidence" value="ECO:0007669"/>
    <property type="project" value="UniProtKB-KW"/>
</dbReference>